<proteinExistence type="predicted"/>
<dbReference type="AlphaFoldDB" id="A0A5B7FY25"/>
<protein>
    <submittedName>
        <fullName evidence="2">Uncharacterized protein</fullName>
    </submittedName>
</protein>
<gene>
    <name evidence="2" type="ORF">E2C01_046290</name>
</gene>
<name>A0A5B7FY25_PORTR</name>
<keyword evidence="3" id="KW-1185">Reference proteome</keyword>
<dbReference type="EMBL" id="VSRR010010869">
    <property type="protein sequence ID" value="MPC52421.1"/>
    <property type="molecule type" value="Genomic_DNA"/>
</dbReference>
<evidence type="ECO:0000313" key="2">
    <source>
        <dbReference type="EMBL" id="MPC52421.1"/>
    </source>
</evidence>
<comment type="caution">
    <text evidence="2">The sequence shown here is derived from an EMBL/GenBank/DDBJ whole genome shotgun (WGS) entry which is preliminary data.</text>
</comment>
<organism evidence="2 3">
    <name type="scientific">Portunus trituberculatus</name>
    <name type="common">Swimming crab</name>
    <name type="synonym">Neptunus trituberculatus</name>
    <dbReference type="NCBI Taxonomy" id="210409"/>
    <lineage>
        <taxon>Eukaryota</taxon>
        <taxon>Metazoa</taxon>
        <taxon>Ecdysozoa</taxon>
        <taxon>Arthropoda</taxon>
        <taxon>Crustacea</taxon>
        <taxon>Multicrustacea</taxon>
        <taxon>Malacostraca</taxon>
        <taxon>Eumalacostraca</taxon>
        <taxon>Eucarida</taxon>
        <taxon>Decapoda</taxon>
        <taxon>Pleocyemata</taxon>
        <taxon>Brachyura</taxon>
        <taxon>Eubrachyura</taxon>
        <taxon>Portunoidea</taxon>
        <taxon>Portunidae</taxon>
        <taxon>Portuninae</taxon>
        <taxon>Portunus</taxon>
    </lineage>
</organism>
<accession>A0A5B7FY25</accession>
<reference evidence="2 3" key="1">
    <citation type="submission" date="2019-05" db="EMBL/GenBank/DDBJ databases">
        <title>Another draft genome of Portunus trituberculatus and its Hox gene families provides insights of decapod evolution.</title>
        <authorList>
            <person name="Jeong J.-H."/>
            <person name="Song I."/>
            <person name="Kim S."/>
            <person name="Choi T."/>
            <person name="Kim D."/>
            <person name="Ryu S."/>
            <person name="Kim W."/>
        </authorList>
    </citation>
    <scope>NUCLEOTIDE SEQUENCE [LARGE SCALE GENOMIC DNA]</scope>
    <source>
        <tissue evidence="2">Muscle</tissue>
    </source>
</reference>
<dbReference type="Proteomes" id="UP000324222">
    <property type="component" value="Unassembled WGS sequence"/>
</dbReference>
<evidence type="ECO:0000313" key="3">
    <source>
        <dbReference type="Proteomes" id="UP000324222"/>
    </source>
</evidence>
<feature type="region of interest" description="Disordered" evidence="1">
    <location>
        <begin position="37"/>
        <end position="71"/>
    </location>
</feature>
<sequence length="80" mass="8404">MGAITGHMTQAACRAPLHQVRAGLSAWPSVISMVPSRQRLSRGAARTGNTTGQARRNVHNEMGPPTAAPRTGFIDVIAGQ</sequence>
<evidence type="ECO:0000256" key="1">
    <source>
        <dbReference type="SAM" id="MobiDB-lite"/>
    </source>
</evidence>